<comment type="caution">
    <text evidence="3">The sequence shown here is derived from an EMBL/GenBank/DDBJ whole genome shotgun (WGS) entry which is preliminary data.</text>
</comment>
<dbReference type="CDD" id="cd00293">
    <property type="entry name" value="USP-like"/>
    <property type="match status" value="1"/>
</dbReference>
<sequence>MAGQQGYQIVVGVDGSPASKAALRWAVWQAGLTRGTVTALMAWDAPPLYDFELPAELDPEHLAARTLTDAVREVTAEAGAEPVTVHTRIAQGNAAKALLDAAKDADLLVVGSRGHGGFTGLLLGSVSLHCTQHANCPVVVIRLPRS</sequence>
<dbReference type="RefSeq" id="WP_253776532.1">
    <property type="nucleotide sequence ID" value="NZ_JAMTCK010000014.1"/>
</dbReference>
<dbReference type="AlphaFoldDB" id="A0AAE3GJM6"/>
<dbReference type="PANTHER" id="PTHR46553:SF3">
    <property type="entry name" value="ADENINE NUCLEOTIDE ALPHA HYDROLASES-LIKE SUPERFAMILY PROTEIN"/>
    <property type="match status" value="1"/>
</dbReference>
<evidence type="ECO:0000256" key="1">
    <source>
        <dbReference type="ARBA" id="ARBA00008791"/>
    </source>
</evidence>
<gene>
    <name evidence="3" type="ORF">LX83_005447</name>
</gene>
<accession>A0AAE3GJM6</accession>
<evidence type="ECO:0000313" key="4">
    <source>
        <dbReference type="Proteomes" id="UP001206128"/>
    </source>
</evidence>
<dbReference type="Gene3D" id="3.40.50.620">
    <property type="entry name" value="HUPs"/>
    <property type="match status" value="1"/>
</dbReference>
<feature type="domain" description="UspA" evidence="2">
    <location>
        <begin position="9"/>
        <end position="142"/>
    </location>
</feature>
<dbReference type="Pfam" id="PF00582">
    <property type="entry name" value="Usp"/>
    <property type="match status" value="1"/>
</dbReference>
<dbReference type="Proteomes" id="UP001206128">
    <property type="component" value="Unassembled WGS sequence"/>
</dbReference>
<dbReference type="PANTHER" id="PTHR46553">
    <property type="entry name" value="ADENINE NUCLEOTIDE ALPHA HYDROLASES-LIKE SUPERFAMILY PROTEIN"/>
    <property type="match status" value="1"/>
</dbReference>
<keyword evidence="4" id="KW-1185">Reference proteome</keyword>
<protein>
    <submittedName>
        <fullName evidence="3">Nucleotide-binding universal stress protein, UspA family</fullName>
    </submittedName>
</protein>
<name>A0AAE3GJM6_9PSEU</name>
<dbReference type="InterPro" id="IPR014729">
    <property type="entry name" value="Rossmann-like_a/b/a_fold"/>
</dbReference>
<dbReference type="PRINTS" id="PR01438">
    <property type="entry name" value="UNVRSLSTRESS"/>
</dbReference>
<comment type="similarity">
    <text evidence="1">Belongs to the universal stress protein A family.</text>
</comment>
<reference evidence="3" key="1">
    <citation type="submission" date="2022-06" db="EMBL/GenBank/DDBJ databases">
        <title>Genomic Encyclopedia of Archaeal and Bacterial Type Strains, Phase II (KMG-II): from individual species to whole genera.</title>
        <authorList>
            <person name="Goeker M."/>
        </authorList>
    </citation>
    <scope>NUCLEOTIDE SEQUENCE</scope>
    <source>
        <strain evidence="3">DSM 43935</strain>
    </source>
</reference>
<evidence type="ECO:0000259" key="2">
    <source>
        <dbReference type="Pfam" id="PF00582"/>
    </source>
</evidence>
<organism evidence="3 4">
    <name type="scientific">Goodfellowiella coeruleoviolacea</name>
    <dbReference type="NCBI Taxonomy" id="334858"/>
    <lineage>
        <taxon>Bacteria</taxon>
        <taxon>Bacillati</taxon>
        <taxon>Actinomycetota</taxon>
        <taxon>Actinomycetes</taxon>
        <taxon>Pseudonocardiales</taxon>
        <taxon>Pseudonocardiaceae</taxon>
        <taxon>Goodfellowiella</taxon>
    </lineage>
</organism>
<dbReference type="EMBL" id="JAMTCK010000014">
    <property type="protein sequence ID" value="MCP2168569.1"/>
    <property type="molecule type" value="Genomic_DNA"/>
</dbReference>
<dbReference type="SUPFAM" id="SSF52402">
    <property type="entry name" value="Adenine nucleotide alpha hydrolases-like"/>
    <property type="match status" value="1"/>
</dbReference>
<evidence type="ECO:0000313" key="3">
    <source>
        <dbReference type="EMBL" id="MCP2168569.1"/>
    </source>
</evidence>
<proteinExistence type="inferred from homology"/>
<dbReference type="InterPro" id="IPR006016">
    <property type="entry name" value="UspA"/>
</dbReference>
<dbReference type="InterPro" id="IPR006015">
    <property type="entry name" value="Universal_stress_UspA"/>
</dbReference>